<sequence>MTIFKFLFDNVPVGTRVQLIDQPVKYSVEPDGSHWLEVHEPLSRKPRGVLNPTEKSPCR</sequence>
<gene>
    <name evidence="2" type="primary">erfK_1</name>
    <name evidence="2" type="ORF">NCTC13635_01142</name>
</gene>
<evidence type="ECO:0000313" key="2">
    <source>
        <dbReference type="EMBL" id="VEB00230.1"/>
    </source>
</evidence>
<accession>A0A3S4GH68</accession>
<reference evidence="2 3" key="1">
    <citation type="submission" date="2018-12" db="EMBL/GenBank/DDBJ databases">
        <authorList>
            <consortium name="Pathogen Informatics"/>
        </authorList>
    </citation>
    <scope>NUCLEOTIDE SEQUENCE [LARGE SCALE GENOMIC DNA]</scope>
    <source>
        <strain evidence="2 3">NCTC13635</strain>
    </source>
</reference>
<organism evidence="2 3">
    <name type="scientific">Klebsiella pneumoniae</name>
    <dbReference type="NCBI Taxonomy" id="573"/>
    <lineage>
        <taxon>Bacteria</taxon>
        <taxon>Pseudomonadati</taxon>
        <taxon>Pseudomonadota</taxon>
        <taxon>Gammaproteobacteria</taxon>
        <taxon>Enterobacterales</taxon>
        <taxon>Enterobacteriaceae</taxon>
        <taxon>Klebsiella/Raoultella group</taxon>
        <taxon>Klebsiella</taxon>
        <taxon>Klebsiella pneumoniae complex</taxon>
    </lineage>
</organism>
<feature type="domain" description="L,D-transpeptidase C-terminal" evidence="1">
    <location>
        <begin position="23"/>
        <end position="46"/>
    </location>
</feature>
<dbReference type="Proteomes" id="UP000282433">
    <property type="component" value="Chromosome"/>
</dbReference>
<evidence type="ECO:0000313" key="3">
    <source>
        <dbReference type="Proteomes" id="UP000282433"/>
    </source>
</evidence>
<name>A0A3S4GH68_KLEPN</name>
<evidence type="ECO:0000259" key="1">
    <source>
        <dbReference type="Pfam" id="PF17969"/>
    </source>
</evidence>
<keyword evidence="2" id="KW-0808">Transferase</keyword>
<proteinExistence type="predicted"/>
<dbReference type="GO" id="GO:0016740">
    <property type="term" value="F:transferase activity"/>
    <property type="evidence" value="ECO:0007669"/>
    <property type="project" value="UniProtKB-KW"/>
</dbReference>
<dbReference type="Pfam" id="PF17969">
    <property type="entry name" value="Ldt_C"/>
    <property type="match status" value="1"/>
</dbReference>
<dbReference type="EC" id="2.-.-.-" evidence="2"/>
<protein>
    <submittedName>
        <fullName evidence="2">L,D-transpeptidase ErfK</fullName>
        <ecNumber evidence="2">2.-.-.-</ecNumber>
    </submittedName>
</protein>
<dbReference type="AlphaFoldDB" id="A0A3S4GH68"/>
<dbReference type="EMBL" id="LR134162">
    <property type="protein sequence ID" value="VEB00230.1"/>
    <property type="molecule type" value="Genomic_DNA"/>
</dbReference>
<dbReference type="InterPro" id="IPR041597">
    <property type="entry name" value="Ldt_C"/>
</dbReference>